<organism evidence="2 3">
    <name type="scientific">Citrus sinensis</name>
    <name type="common">Sweet orange</name>
    <name type="synonym">Citrus aurantium var. sinensis</name>
    <dbReference type="NCBI Taxonomy" id="2711"/>
    <lineage>
        <taxon>Eukaryota</taxon>
        <taxon>Viridiplantae</taxon>
        <taxon>Streptophyta</taxon>
        <taxon>Embryophyta</taxon>
        <taxon>Tracheophyta</taxon>
        <taxon>Spermatophyta</taxon>
        <taxon>Magnoliopsida</taxon>
        <taxon>eudicotyledons</taxon>
        <taxon>Gunneridae</taxon>
        <taxon>Pentapetalae</taxon>
        <taxon>rosids</taxon>
        <taxon>malvids</taxon>
        <taxon>Sapindales</taxon>
        <taxon>Rutaceae</taxon>
        <taxon>Aurantioideae</taxon>
        <taxon>Citrus</taxon>
    </lineage>
</organism>
<dbReference type="AlphaFoldDB" id="A0A067F8P9"/>
<evidence type="ECO:0000313" key="2">
    <source>
        <dbReference type="EMBL" id="KDO63739.1"/>
    </source>
</evidence>
<protein>
    <submittedName>
        <fullName evidence="2">Uncharacterized protein</fullName>
    </submittedName>
</protein>
<name>A0A067F8P9_CITSI</name>
<gene>
    <name evidence="2" type="ORF">CISIN_1g035217mg</name>
</gene>
<proteinExistence type="predicted"/>
<sequence length="70" mass="7739">MFSQQMRLSCDSNSGAKPIKPLKGTPLPVEPTLYWFNVDTDTPFKFNYSCGAIASRPNVRTVSCCSHIAI</sequence>
<evidence type="ECO:0000313" key="3">
    <source>
        <dbReference type="Proteomes" id="UP000027120"/>
    </source>
</evidence>
<accession>A0A067F8P9</accession>
<keyword evidence="3" id="KW-1185">Reference proteome</keyword>
<evidence type="ECO:0000256" key="1">
    <source>
        <dbReference type="SAM" id="MobiDB-lite"/>
    </source>
</evidence>
<dbReference type="EMBL" id="KK784912">
    <property type="protein sequence ID" value="KDO63739.1"/>
    <property type="molecule type" value="Genomic_DNA"/>
</dbReference>
<dbReference type="Proteomes" id="UP000027120">
    <property type="component" value="Unassembled WGS sequence"/>
</dbReference>
<reference evidence="2 3" key="1">
    <citation type="submission" date="2014-04" db="EMBL/GenBank/DDBJ databases">
        <authorList>
            <consortium name="International Citrus Genome Consortium"/>
            <person name="Gmitter F."/>
            <person name="Chen C."/>
            <person name="Farmerie W."/>
            <person name="Harkins T."/>
            <person name="Desany B."/>
            <person name="Mohiuddin M."/>
            <person name="Kodira C."/>
            <person name="Borodovsky M."/>
            <person name="Lomsadze A."/>
            <person name="Burns P."/>
            <person name="Jenkins J."/>
            <person name="Prochnik S."/>
            <person name="Shu S."/>
            <person name="Chapman J."/>
            <person name="Pitluck S."/>
            <person name="Schmutz J."/>
            <person name="Rokhsar D."/>
        </authorList>
    </citation>
    <scope>NUCLEOTIDE SEQUENCE</scope>
</reference>
<feature type="region of interest" description="Disordered" evidence="1">
    <location>
        <begin position="1"/>
        <end position="23"/>
    </location>
</feature>
<feature type="compositionally biased region" description="Polar residues" evidence="1">
    <location>
        <begin position="1"/>
        <end position="15"/>
    </location>
</feature>